<organism evidence="1 2">
    <name type="scientific">Camellia lanceoleosa</name>
    <dbReference type="NCBI Taxonomy" id="1840588"/>
    <lineage>
        <taxon>Eukaryota</taxon>
        <taxon>Viridiplantae</taxon>
        <taxon>Streptophyta</taxon>
        <taxon>Embryophyta</taxon>
        <taxon>Tracheophyta</taxon>
        <taxon>Spermatophyta</taxon>
        <taxon>Magnoliopsida</taxon>
        <taxon>eudicotyledons</taxon>
        <taxon>Gunneridae</taxon>
        <taxon>Pentapetalae</taxon>
        <taxon>asterids</taxon>
        <taxon>Ericales</taxon>
        <taxon>Theaceae</taxon>
        <taxon>Camellia</taxon>
    </lineage>
</organism>
<reference evidence="1 2" key="1">
    <citation type="journal article" date="2022" name="Plant J.">
        <title>Chromosome-level genome of Camellia lanceoleosa provides a valuable resource for understanding genome evolution and self-incompatibility.</title>
        <authorList>
            <person name="Gong W."/>
            <person name="Xiao S."/>
            <person name="Wang L."/>
            <person name="Liao Z."/>
            <person name="Chang Y."/>
            <person name="Mo W."/>
            <person name="Hu G."/>
            <person name="Li W."/>
            <person name="Zhao G."/>
            <person name="Zhu H."/>
            <person name="Hu X."/>
            <person name="Ji K."/>
            <person name="Xiang X."/>
            <person name="Song Q."/>
            <person name="Yuan D."/>
            <person name="Jin S."/>
            <person name="Zhang L."/>
        </authorList>
    </citation>
    <scope>NUCLEOTIDE SEQUENCE [LARGE SCALE GENOMIC DNA]</scope>
    <source>
        <strain evidence="1">SQ_2022a</strain>
    </source>
</reference>
<evidence type="ECO:0000313" key="1">
    <source>
        <dbReference type="EMBL" id="KAI7993636.1"/>
    </source>
</evidence>
<protein>
    <submittedName>
        <fullName evidence="1">Uncharacterized protein</fullName>
    </submittedName>
</protein>
<dbReference type="Proteomes" id="UP001060215">
    <property type="component" value="Chromosome 12"/>
</dbReference>
<dbReference type="EMBL" id="CM045769">
    <property type="protein sequence ID" value="KAI7993636.1"/>
    <property type="molecule type" value="Genomic_DNA"/>
</dbReference>
<proteinExistence type="predicted"/>
<evidence type="ECO:0000313" key="2">
    <source>
        <dbReference type="Proteomes" id="UP001060215"/>
    </source>
</evidence>
<gene>
    <name evidence="1" type="ORF">LOK49_LG11G01688</name>
</gene>
<keyword evidence="2" id="KW-1185">Reference proteome</keyword>
<name>A0ACC0G1Z6_9ERIC</name>
<accession>A0ACC0G1Z6</accession>
<comment type="caution">
    <text evidence="1">The sequence shown here is derived from an EMBL/GenBank/DDBJ whole genome shotgun (WGS) entry which is preliminary data.</text>
</comment>
<sequence length="725" mass="80781">MEAKVYSLCNRSPHLGLPTPFLDSRAVNRVESLKPAQSFKQRSFRTPKKLRCRSNAPASAVSQSESLGSSTVEKTESVTPVYVPTPPNRDLRTPHSGYHFDGSTRKFFEGWYFKLSIPERRQSFCFMYSVENPAFRKKLTRLEEAQHGPRFTGVGAQILGADDKYICQYTEESCNFWGSRHELTLGNTFIAQNGKKPPHNEVPPKEFNQRVMEGFQVTPFWHQGFIRDDGRTDYVDIVKTARWEYSTRPLYGWGNVASKQKSTAGWLAAFPVFEPHWQICMAGGLSTGWIEWGGERFEFQNAPSYSEKNWGGAFPRKWFWVQCNVFEGASGEVALTAGGGLRQLPGVTETFENAAMIGIHYEGIFYEFVPWNGVVDFEIAPWGHWCVSAENETHKVELEATTKDPGTTLRAPTSEAGLAPACKDTCFGDLRLKLWERTYNGSEGKIILDVTSNMAAVEVGGGPWFNTWKSKTSTPEIVNRVVGRRFRFGKIDEKDVILVTTGLGMINAGITTQLLVSLFEVEGIVHYGIAGNANPSLNIGDVTIPQYWSHIALWNWQRYGDGPEDELSLEADGDYTREIGYIKFANYATNVTECNLHDNFLNNVLSLELEGCLNSTTCLSETPKVTRVLRGTSASIYLDNAAYRNFLYGKFNVSPVDMESAAVALICLQQRIPFITIRALSDLAGGGSAQSNEAATFISLAANNSVTVVVEFIKNLSANYINSSA</sequence>